<organism evidence="2 3">
    <name type="scientific">Nicrophorus vespilloides</name>
    <name type="common">Boreal carrion beetle</name>
    <dbReference type="NCBI Taxonomy" id="110193"/>
    <lineage>
        <taxon>Eukaryota</taxon>
        <taxon>Metazoa</taxon>
        <taxon>Ecdysozoa</taxon>
        <taxon>Arthropoda</taxon>
        <taxon>Hexapoda</taxon>
        <taxon>Insecta</taxon>
        <taxon>Pterygota</taxon>
        <taxon>Neoptera</taxon>
        <taxon>Endopterygota</taxon>
        <taxon>Coleoptera</taxon>
        <taxon>Polyphaga</taxon>
        <taxon>Staphyliniformia</taxon>
        <taxon>Silphidae</taxon>
        <taxon>Nicrophorinae</taxon>
        <taxon>Nicrophorus</taxon>
    </lineage>
</organism>
<dbReference type="Proteomes" id="UP000695000">
    <property type="component" value="Unplaced"/>
</dbReference>
<dbReference type="GeneID" id="108569987"/>
<accession>A0ABM1NKC8</accession>
<proteinExistence type="predicted"/>
<keyword evidence="1" id="KW-0812">Transmembrane</keyword>
<evidence type="ECO:0000313" key="3">
    <source>
        <dbReference type="RefSeq" id="XP_017787278.1"/>
    </source>
</evidence>
<evidence type="ECO:0000313" key="2">
    <source>
        <dbReference type="Proteomes" id="UP000695000"/>
    </source>
</evidence>
<protein>
    <submittedName>
        <fullName evidence="3">CD82 antigen-like</fullName>
    </submittedName>
</protein>
<keyword evidence="1" id="KW-1133">Transmembrane helix</keyword>
<feature type="transmembrane region" description="Helical" evidence="1">
    <location>
        <begin position="12"/>
        <end position="37"/>
    </location>
</feature>
<gene>
    <name evidence="3" type="primary">LOC108569987</name>
</gene>
<keyword evidence="2" id="KW-1185">Reference proteome</keyword>
<sequence length="59" mass="6576">MVYDCGACIAKYLLCIWNFLFFLIGSAILAIGIWLAVESESFISLLKVIPKEHLAVSQI</sequence>
<evidence type="ECO:0000256" key="1">
    <source>
        <dbReference type="SAM" id="Phobius"/>
    </source>
</evidence>
<name>A0ABM1NKC8_NICVS</name>
<dbReference type="RefSeq" id="XP_017787278.1">
    <property type="nucleotide sequence ID" value="XM_017931789.1"/>
</dbReference>
<keyword evidence="1" id="KW-0472">Membrane</keyword>
<reference evidence="3" key="1">
    <citation type="submission" date="2025-08" db="UniProtKB">
        <authorList>
            <consortium name="RefSeq"/>
        </authorList>
    </citation>
    <scope>IDENTIFICATION</scope>
    <source>
        <tissue evidence="3">Whole Larva</tissue>
    </source>
</reference>